<organism evidence="2 3">
    <name type="scientific">Streptomyces caniscabiei</name>
    <dbReference type="NCBI Taxonomy" id="2746961"/>
    <lineage>
        <taxon>Bacteria</taxon>
        <taxon>Bacillati</taxon>
        <taxon>Actinomycetota</taxon>
        <taxon>Actinomycetes</taxon>
        <taxon>Kitasatosporales</taxon>
        <taxon>Streptomycetaceae</taxon>
        <taxon>Streptomyces</taxon>
    </lineage>
</organism>
<dbReference type="RefSeq" id="WP_192362553.1">
    <property type="nucleotide sequence ID" value="NZ_CP119182.1"/>
</dbReference>
<feature type="domain" description="HTH luxR-type" evidence="1">
    <location>
        <begin position="252"/>
        <end position="320"/>
    </location>
</feature>
<proteinExistence type="predicted"/>
<comment type="caution">
    <text evidence="2">The sequence shown here is derived from an EMBL/GenBank/DDBJ whole genome shotgun (WGS) entry which is preliminary data.</text>
</comment>
<dbReference type="GO" id="GO:0006355">
    <property type="term" value="P:regulation of DNA-templated transcription"/>
    <property type="evidence" value="ECO:0007669"/>
    <property type="project" value="InterPro"/>
</dbReference>
<dbReference type="EMBL" id="JACYXT010000009">
    <property type="protein sequence ID" value="MBD9725889.1"/>
    <property type="molecule type" value="Genomic_DNA"/>
</dbReference>
<dbReference type="SMART" id="SM00421">
    <property type="entry name" value="HTH_LUXR"/>
    <property type="match status" value="1"/>
</dbReference>
<dbReference type="InterPro" id="IPR036388">
    <property type="entry name" value="WH-like_DNA-bd_sf"/>
</dbReference>
<dbReference type="SUPFAM" id="SSF46894">
    <property type="entry name" value="C-terminal effector domain of the bipartite response regulators"/>
    <property type="match status" value="1"/>
</dbReference>
<dbReference type="PRINTS" id="PR00038">
    <property type="entry name" value="HTHLUXR"/>
</dbReference>
<dbReference type="InterPro" id="IPR000792">
    <property type="entry name" value="Tscrpt_reg_LuxR_C"/>
</dbReference>
<dbReference type="PANTHER" id="PTHR34293:SF1">
    <property type="entry name" value="HTH-TYPE TRANSCRIPTIONAL REGULATOR TRMBL2"/>
    <property type="match status" value="1"/>
</dbReference>
<gene>
    <name evidence="2" type="ORF">IHE70_22210</name>
</gene>
<dbReference type="InterPro" id="IPR016032">
    <property type="entry name" value="Sig_transdc_resp-reg_C-effctor"/>
</dbReference>
<protein>
    <submittedName>
        <fullName evidence="2">Helix-turn-helix transcriptional regulator</fullName>
    </submittedName>
</protein>
<accession>A0A927L8B1</accession>
<dbReference type="Gene3D" id="1.10.10.10">
    <property type="entry name" value="Winged helix-like DNA-binding domain superfamily/Winged helix DNA-binding domain"/>
    <property type="match status" value="1"/>
</dbReference>
<name>A0A927L8B1_9ACTN</name>
<evidence type="ECO:0000313" key="2">
    <source>
        <dbReference type="EMBL" id="MBD9725889.1"/>
    </source>
</evidence>
<dbReference type="InterPro" id="IPR051797">
    <property type="entry name" value="TrmB-like"/>
</dbReference>
<reference evidence="2" key="1">
    <citation type="submission" date="2020-09" db="EMBL/GenBank/DDBJ databases">
        <title>Streptomyces canutascabiei sp. nov., which causes potato common scab and is distributed across the world.</title>
        <authorList>
            <person name="Nguyen H.P."/>
            <person name="Weisberg A.J."/>
            <person name="Chang J.H."/>
            <person name="Clarke C.R."/>
        </authorList>
    </citation>
    <scope>NUCLEOTIDE SEQUENCE</scope>
    <source>
        <strain evidence="2">ID-01-6.2a</strain>
    </source>
</reference>
<dbReference type="PROSITE" id="PS50043">
    <property type="entry name" value="HTH_LUXR_2"/>
    <property type="match status" value="1"/>
</dbReference>
<sequence>MSTAKHTGHGAEKLCTKGAELYERALREGYVRSEDTAETPCLLTFGLLRPATDGPGRLEPVSPVAALHRLLRGIEDRISRERHREEQLTAMFEPLMRVDTRHLGVVDTSAIACLSGSEQINEAITAAVADASRELLCIQPHVRYHHQQNRHVALDRDQAVLDRGVRIRTLYQHTLRHAPMVLARYEQLKGDTEARTLDEITDRLIIVDGKVAFISGDKDGSTALAVRQPALVGYFATFFDRLWRLATPMYPDAAQPPTIHGITPRQRAIAALLTEGHTDTTIADRLGMNVRTARVHIAKLAATLGSESRAQLGYLIGQSGILEQEPGTRE</sequence>
<dbReference type="AlphaFoldDB" id="A0A927L8B1"/>
<evidence type="ECO:0000313" key="3">
    <source>
        <dbReference type="Proteomes" id="UP000661025"/>
    </source>
</evidence>
<dbReference type="GO" id="GO:0003677">
    <property type="term" value="F:DNA binding"/>
    <property type="evidence" value="ECO:0007669"/>
    <property type="project" value="InterPro"/>
</dbReference>
<dbReference type="PANTHER" id="PTHR34293">
    <property type="entry name" value="HTH-TYPE TRANSCRIPTIONAL REGULATOR TRMBL2"/>
    <property type="match status" value="1"/>
</dbReference>
<dbReference type="Proteomes" id="UP000661025">
    <property type="component" value="Unassembled WGS sequence"/>
</dbReference>
<evidence type="ECO:0000259" key="1">
    <source>
        <dbReference type="PROSITE" id="PS50043"/>
    </source>
</evidence>
<dbReference type="Pfam" id="PF00196">
    <property type="entry name" value="GerE"/>
    <property type="match status" value="1"/>
</dbReference>
<dbReference type="GeneID" id="79931818"/>